<keyword evidence="2" id="KW-0472">Membrane</keyword>
<dbReference type="GO" id="GO:0016020">
    <property type="term" value="C:membrane"/>
    <property type="evidence" value="ECO:0007669"/>
    <property type="project" value="TreeGrafter"/>
</dbReference>
<dbReference type="InterPro" id="IPR038872">
    <property type="entry name" value="Put_GTT3"/>
</dbReference>
<evidence type="ECO:0008006" key="5">
    <source>
        <dbReference type="Google" id="ProtNLM"/>
    </source>
</evidence>
<dbReference type="PANTHER" id="PTHR41807">
    <property type="entry name" value="GLUTATHIONE TRANSFERASE 3"/>
    <property type="match status" value="1"/>
</dbReference>
<keyword evidence="2" id="KW-1133">Transmembrane helix</keyword>
<dbReference type="PANTHER" id="PTHR41807:SF1">
    <property type="entry name" value="GLUTATHIONE TRANSFERASE 3"/>
    <property type="match status" value="1"/>
</dbReference>
<proteinExistence type="predicted"/>
<feature type="compositionally biased region" description="Basic and acidic residues" evidence="1">
    <location>
        <begin position="43"/>
        <end position="56"/>
    </location>
</feature>
<organism evidence="3 4">
    <name type="scientific">Marasmius oreades</name>
    <name type="common">fairy-ring Marasmius</name>
    <dbReference type="NCBI Taxonomy" id="181124"/>
    <lineage>
        <taxon>Eukaryota</taxon>
        <taxon>Fungi</taxon>
        <taxon>Dikarya</taxon>
        <taxon>Basidiomycota</taxon>
        <taxon>Agaricomycotina</taxon>
        <taxon>Agaricomycetes</taxon>
        <taxon>Agaricomycetidae</taxon>
        <taxon>Agaricales</taxon>
        <taxon>Marasmiineae</taxon>
        <taxon>Marasmiaceae</taxon>
        <taxon>Marasmius</taxon>
    </lineage>
</organism>
<feature type="region of interest" description="Disordered" evidence="1">
    <location>
        <begin position="43"/>
        <end position="91"/>
    </location>
</feature>
<feature type="compositionally biased region" description="Low complexity" evidence="1">
    <location>
        <begin position="57"/>
        <end position="72"/>
    </location>
</feature>
<protein>
    <recommendedName>
        <fullName evidence="5">SAP domain-containing protein</fullName>
    </recommendedName>
</protein>
<evidence type="ECO:0000313" key="4">
    <source>
        <dbReference type="Proteomes" id="UP001049176"/>
    </source>
</evidence>
<dbReference type="Proteomes" id="UP001049176">
    <property type="component" value="Chromosome 9"/>
</dbReference>
<sequence length="373" mass="40900">MPPTIYAGSLQSKKKSELQALANDLRLGDEGTREDLQTRIKKHLDDRQKTLEDDPRFSGLFGRSRGSRKGSSQPEPVAKRRTAGLSVSLDPVAESTPVKDLREVSTFLKNSIFEEEEEEEEEEEADNDEAQANISLSKLPPLPPSAETSTVISRSAIMVKKDLIPVSNASVEHQMVQIHPEDMVLQKSNDLLIKSRTFLSSSLNLWSLTAVFELTCILLTITPWQFKPLSGSSFDANIPYPPPLSVLQNVDFWKCSSSIVWHWFIPTLLVPAIAGTLISFSPVMRFSHGNGESVAEPLPFDPLTASIVRLAAHLAYPYDEAALCGRRDVLGLQWRTIAAGVGVAFAFAEAITAAGTGGVRGSNTHERVQAITH</sequence>
<gene>
    <name evidence="3" type="ORF">E1B28_013458</name>
</gene>
<dbReference type="GeneID" id="66082533"/>
<name>A0A9P7UM76_9AGAR</name>
<dbReference type="RefSeq" id="XP_043003968.1">
    <property type="nucleotide sequence ID" value="XM_043158617.1"/>
</dbReference>
<dbReference type="EMBL" id="CM032189">
    <property type="protein sequence ID" value="KAG7087497.1"/>
    <property type="molecule type" value="Genomic_DNA"/>
</dbReference>
<dbReference type="OrthoDB" id="5569309at2759"/>
<comment type="caution">
    <text evidence="3">The sequence shown here is derived from an EMBL/GenBank/DDBJ whole genome shotgun (WGS) entry which is preliminary data.</text>
</comment>
<dbReference type="AlphaFoldDB" id="A0A9P7UM76"/>
<dbReference type="KEGG" id="more:E1B28_013458"/>
<evidence type="ECO:0000313" key="3">
    <source>
        <dbReference type="EMBL" id="KAG7087497.1"/>
    </source>
</evidence>
<evidence type="ECO:0000256" key="1">
    <source>
        <dbReference type="SAM" id="MobiDB-lite"/>
    </source>
</evidence>
<keyword evidence="4" id="KW-1185">Reference proteome</keyword>
<reference evidence="3" key="1">
    <citation type="journal article" date="2021" name="Genome Biol. Evol.">
        <title>The assembled and annotated genome of the fairy-ring fungus Marasmius oreades.</title>
        <authorList>
            <person name="Hiltunen M."/>
            <person name="Ament-Velasquez S.L."/>
            <person name="Johannesson H."/>
        </authorList>
    </citation>
    <scope>NUCLEOTIDE SEQUENCE</scope>
    <source>
        <strain evidence="3">03SP1</strain>
    </source>
</reference>
<keyword evidence="2" id="KW-0812">Transmembrane</keyword>
<evidence type="ECO:0000256" key="2">
    <source>
        <dbReference type="SAM" id="Phobius"/>
    </source>
</evidence>
<feature type="transmembrane region" description="Helical" evidence="2">
    <location>
        <begin position="203"/>
        <end position="226"/>
    </location>
</feature>
<feature type="transmembrane region" description="Helical" evidence="2">
    <location>
        <begin position="259"/>
        <end position="280"/>
    </location>
</feature>
<accession>A0A9P7UM76</accession>